<dbReference type="AlphaFoldDB" id="A0A133NAI3"/>
<comment type="caution">
    <text evidence="1">The sequence shown here is derived from an EMBL/GenBank/DDBJ whole genome shotgun (WGS) entry which is preliminary data.</text>
</comment>
<dbReference type="RefSeq" id="WP_196489534.1">
    <property type="nucleotide sequence ID" value="NZ_KQ956190.1"/>
</dbReference>
<accession>A0A133NAI3</accession>
<protein>
    <submittedName>
        <fullName evidence="1">Uncharacterized protein</fullName>
    </submittedName>
</protein>
<dbReference type="PATRIC" id="fig|1502.174.peg.936"/>
<organism evidence="1 2">
    <name type="scientific">Clostridium perfringens</name>
    <dbReference type="NCBI Taxonomy" id="1502"/>
    <lineage>
        <taxon>Bacteria</taxon>
        <taxon>Bacillati</taxon>
        <taxon>Bacillota</taxon>
        <taxon>Clostridia</taxon>
        <taxon>Eubacteriales</taxon>
        <taxon>Clostridiaceae</taxon>
        <taxon>Clostridium</taxon>
    </lineage>
</organism>
<dbReference type="Proteomes" id="UP000070646">
    <property type="component" value="Unassembled WGS sequence"/>
</dbReference>
<evidence type="ECO:0000313" key="1">
    <source>
        <dbReference type="EMBL" id="KXA13263.1"/>
    </source>
</evidence>
<gene>
    <name evidence="1" type="ORF">HMPREF3222_00923</name>
</gene>
<dbReference type="EMBL" id="LRPU01000044">
    <property type="protein sequence ID" value="KXA13263.1"/>
    <property type="molecule type" value="Genomic_DNA"/>
</dbReference>
<evidence type="ECO:0000313" key="2">
    <source>
        <dbReference type="Proteomes" id="UP000070646"/>
    </source>
</evidence>
<proteinExistence type="predicted"/>
<sequence>MKNDKGIRNKILQGDYKRIVIETDDKNPITLATITNNNVTVKDGYRARLLPI</sequence>
<name>A0A133NAI3_CLOPF</name>
<reference evidence="1 2" key="1">
    <citation type="submission" date="2016-01" db="EMBL/GenBank/DDBJ databases">
        <authorList>
            <person name="Oliw E.H."/>
        </authorList>
    </citation>
    <scope>NUCLEOTIDE SEQUENCE [LARGE SCALE GENOMIC DNA]</scope>
    <source>
        <strain evidence="1 2">MJR7757A</strain>
    </source>
</reference>